<reference evidence="4" key="1">
    <citation type="submission" date="2022-03" db="EMBL/GenBank/DDBJ databases">
        <authorList>
            <person name="Martin C."/>
        </authorList>
    </citation>
    <scope>NUCLEOTIDE SEQUENCE</scope>
</reference>
<feature type="chain" id="PRO_5035877778" description="Macrophage mannose receptor 1-like" evidence="1">
    <location>
        <begin position="18"/>
        <end position="747"/>
    </location>
</feature>
<evidence type="ECO:0000259" key="2">
    <source>
        <dbReference type="PROSITE" id="PS50041"/>
    </source>
</evidence>
<proteinExistence type="predicted"/>
<dbReference type="Pfam" id="PF00059">
    <property type="entry name" value="Lectin_C"/>
    <property type="match status" value="4"/>
</dbReference>
<dbReference type="CDD" id="cd00037">
    <property type="entry name" value="CLECT"/>
    <property type="match status" value="4"/>
</dbReference>
<evidence type="ECO:0000256" key="1">
    <source>
        <dbReference type="SAM" id="SignalP"/>
    </source>
</evidence>
<dbReference type="PANTHER" id="PTHR22803">
    <property type="entry name" value="MANNOSE, PHOSPHOLIPASE, LECTIN RECEPTOR RELATED"/>
    <property type="match status" value="1"/>
</dbReference>
<sequence>MKQVIGILLFHIIGIHAQNRCFIGLEYNGSCYAVVSSPETWSDAQDVCKTYSGGNLAIIDSQDEFDFVNNIINGSHDYWIGLKKTENVGWITGEVTTFTSWSTNEPDGGKYVRSADILLQWSDATGTGYRPYLCEKDENNGSCPSGWHGFNSSCYVSSTGVTLGNVTTNWVSGKRACFDLGGHLVTISSREENQEVRSLQTIPHWYGMQRGLFYWNGMSMADYTSWISEPGNSLPIDDSCVFADVSNSGKWETAACSSLKGFLCETYAENPNVVTAHCFYEGEKLKDHNLATTEATSIIDCTPQYRCLIGAEYNGSCYHFSSSPETWSDAQDICKSAFGGYLATIDSPDKFEFLNNIMNPPQNYWMGLKKSMELGWVTGESLTFTKWATNEPSGHMYSRPSNGEFSEWIDSSGVGTRPSLCEQAAWGPNDTPNDEPCPAVDPEKAKSISNTINVTLRVTNTLSHPVHFIWLDYNGIESTDITIPAGEQRETSTYATHPWVARSDTEARLEINGSCVYTAEYENNTPVDLYISENNDSCPAGWYIFENSCYVSTETLGLVDKTWVNGKRACVDLGGHLVTISSSEENQEVASLQTGPNWYGMQRGLYYWNNMSMADYTAWDSEPANSLPVDDSCVFANVSKSGKWGTAPCSSPKGFLCETHLINMYDMVASCLDEGERLVNHNLETTWAPSILDCARFCKTNKSCVAFNFEPKLAANNCDLLSETRLNVSLADIIVDASWIYCDVQKH</sequence>
<dbReference type="SUPFAM" id="SSF57414">
    <property type="entry name" value="Hairpin loop containing domain-like"/>
    <property type="match status" value="1"/>
</dbReference>
<dbReference type="Pfam" id="PF01847">
    <property type="entry name" value="VHL"/>
    <property type="match status" value="1"/>
</dbReference>
<feature type="signal peptide" evidence="1">
    <location>
        <begin position="1"/>
        <end position="17"/>
    </location>
</feature>
<dbReference type="Gene3D" id="2.60.40.780">
    <property type="entry name" value="von Hippel-Lindau disease tumour suppressor, beta domain"/>
    <property type="match status" value="1"/>
</dbReference>
<organism evidence="4 5">
    <name type="scientific">Owenia fusiformis</name>
    <name type="common">Polychaete worm</name>
    <dbReference type="NCBI Taxonomy" id="6347"/>
    <lineage>
        <taxon>Eukaryota</taxon>
        <taxon>Metazoa</taxon>
        <taxon>Spiralia</taxon>
        <taxon>Lophotrochozoa</taxon>
        <taxon>Annelida</taxon>
        <taxon>Polychaeta</taxon>
        <taxon>Sedentaria</taxon>
        <taxon>Canalipalpata</taxon>
        <taxon>Sabellida</taxon>
        <taxon>Oweniida</taxon>
        <taxon>Oweniidae</taxon>
        <taxon>Owenia</taxon>
    </lineage>
</organism>
<dbReference type="EMBL" id="CAIIXF020000009">
    <property type="protein sequence ID" value="CAH1794560.1"/>
    <property type="molecule type" value="Genomic_DNA"/>
</dbReference>
<dbReference type="SMART" id="SM00034">
    <property type="entry name" value="CLECT"/>
    <property type="match status" value="4"/>
</dbReference>
<comment type="caution">
    <text evidence="4">The sequence shown here is derived from an EMBL/GenBank/DDBJ whole genome shotgun (WGS) entry which is preliminary data.</text>
</comment>
<feature type="domain" description="C-type lectin" evidence="2">
    <location>
        <begin position="27"/>
        <end position="135"/>
    </location>
</feature>
<feature type="domain" description="C-type lectin" evidence="2">
    <location>
        <begin position="545"/>
        <end position="658"/>
    </location>
</feature>
<dbReference type="InterPro" id="IPR024053">
    <property type="entry name" value="VHL_beta_dom"/>
</dbReference>
<feature type="domain" description="C-type lectin" evidence="2">
    <location>
        <begin position="150"/>
        <end position="265"/>
    </location>
</feature>
<dbReference type="InterPro" id="IPR003609">
    <property type="entry name" value="Pan_app"/>
</dbReference>
<dbReference type="OrthoDB" id="6072365at2759"/>
<feature type="domain" description="C-type lectin" evidence="2">
    <location>
        <begin position="313"/>
        <end position="422"/>
    </location>
</feature>
<dbReference type="SUPFAM" id="SSF49468">
    <property type="entry name" value="VHL"/>
    <property type="match status" value="1"/>
</dbReference>
<name>A0A8S4PMX5_OWEFU</name>
<dbReference type="PROSITE" id="PS50041">
    <property type="entry name" value="C_TYPE_LECTIN_2"/>
    <property type="match status" value="4"/>
</dbReference>
<dbReference type="AlphaFoldDB" id="A0A8S4PMX5"/>
<protein>
    <recommendedName>
        <fullName evidence="6">Macrophage mannose receptor 1-like</fullName>
    </recommendedName>
</protein>
<evidence type="ECO:0000313" key="5">
    <source>
        <dbReference type="Proteomes" id="UP000749559"/>
    </source>
</evidence>
<evidence type="ECO:0000259" key="3">
    <source>
        <dbReference type="PROSITE" id="PS50948"/>
    </source>
</evidence>
<dbReference type="InterPro" id="IPR036208">
    <property type="entry name" value="VHL_sf"/>
</dbReference>
<keyword evidence="5" id="KW-1185">Reference proteome</keyword>
<gene>
    <name evidence="4" type="ORF">OFUS_LOCUS19233</name>
</gene>
<keyword evidence="1" id="KW-0732">Signal</keyword>
<dbReference type="Proteomes" id="UP000749559">
    <property type="component" value="Unassembled WGS sequence"/>
</dbReference>
<dbReference type="PROSITE" id="PS50948">
    <property type="entry name" value="PAN"/>
    <property type="match status" value="1"/>
</dbReference>
<dbReference type="InterPro" id="IPR037140">
    <property type="entry name" value="VHL_beta_dom_sf"/>
</dbReference>
<dbReference type="Gene3D" id="3.50.4.10">
    <property type="entry name" value="Hepatocyte Growth Factor"/>
    <property type="match status" value="1"/>
</dbReference>
<dbReference type="InterPro" id="IPR001304">
    <property type="entry name" value="C-type_lectin-like"/>
</dbReference>
<dbReference type="InterPro" id="IPR050111">
    <property type="entry name" value="C-type_lectin/snaclec_domain"/>
</dbReference>
<dbReference type="InterPro" id="IPR016186">
    <property type="entry name" value="C-type_lectin-like/link_sf"/>
</dbReference>
<evidence type="ECO:0008006" key="6">
    <source>
        <dbReference type="Google" id="ProtNLM"/>
    </source>
</evidence>
<dbReference type="Pfam" id="PF00024">
    <property type="entry name" value="PAN_1"/>
    <property type="match status" value="1"/>
</dbReference>
<feature type="domain" description="Apple" evidence="3">
    <location>
        <begin position="671"/>
        <end position="746"/>
    </location>
</feature>
<dbReference type="Gene3D" id="3.10.100.10">
    <property type="entry name" value="Mannose-Binding Protein A, subunit A"/>
    <property type="match status" value="4"/>
</dbReference>
<dbReference type="SUPFAM" id="SSF56436">
    <property type="entry name" value="C-type lectin-like"/>
    <property type="match status" value="4"/>
</dbReference>
<dbReference type="InterPro" id="IPR016187">
    <property type="entry name" value="CTDL_fold"/>
</dbReference>
<evidence type="ECO:0000313" key="4">
    <source>
        <dbReference type="EMBL" id="CAH1794560.1"/>
    </source>
</evidence>
<accession>A0A8S4PMX5</accession>